<evidence type="ECO:0000313" key="6">
    <source>
        <dbReference type="EMBL" id="KAG4419659.1"/>
    </source>
</evidence>
<comment type="caution">
    <text evidence="6">The sequence shown here is derived from an EMBL/GenBank/DDBJ whole genome shotgun (WGS) entry which is preliminary data.</text>
</comment>
<name>A0A8H7TDN7_9HELO</name>
<comment type="subcellular location">
    <subcellularLocation>
        <location evidence="1">Membrane</location>
        <topology evidence="1">Multi-pass membrane protein</topology>
    </subcellularLocation>
</comment>
<proteinExistence type="predicted"/>
<evidence type="ECO:0000256" key="1">
    <source>
        <dbReference type="ARBA" id="ARBA00004141"/>
    </source>
</evidence>
<keyword evidence="4" id="KW-0472">Membrane</keyword>
<keyword evidence="3" id="KW-1133">Transmembrane helix</keyword>
<dbReference type="GO" id="GO:0016020">
    <property type="term" value="C:membrane"/>
    <property type="evidence" value="ECO:0007669"/>
    <property type="project" value="UniProtKB-SubCell"/>
</dbReference>
<reference evidence="6" key="1">
    <citation type="submission" date="2021-02" db="EMBL/GenBank/DDBJ databases">
        <title>Genome sequence Cadophora malorum strain M34.</title>
        <authorList>
            <person name="Stefanovic E."/>
            <person name="Vu D."/>
            <person name="Scully C."/>
            <person name="Dijksterhuis J."/>
            <person name="Roader J."/>
            <person name="Houbraken J."/>
        </authorList>
    </citation>
    <scope>NUCLEOTIDE SEQUENCE</scope>
    <source>
        <strain evidence="6">M34</strain>
    </source>
</reference>
<feature type="domain" description="Sodium/calcium exchanger membrane region" evidence="5">
    <location>
        <begin position="13"/>
        <end position="80"/>
    </location>
</feature>
<dbReference type="GO" id="GO:0055085">
    <property type="term" value="P:transmembrane transport"/>
    <property type="evidence" value="ECO:0007669"/>
    <property type="project" value="InterPro"/>
</dbReference>
<evidence type="ECO:0000313" key="7">
    <source>
        <dbReference type="Proteomes" id="UP000664132"/>
    </source>
</evidence>
<protein>
    <recommendedName>
        <fullName evidence="5">Sodium/calcium exchanger membrane region domain-containing protein</fullName>
    </recommendedName>
</protein>
<keyword evidence="7" id="KW-1185">Reference proteome</keyword>
<accession>A0A8H7TDN7</accession>
<evidence type="ECO:0000259" key="5">
    <source>
        <dbReference type="Pfam" id="PF01699"/>
    </source>
</evidence>
<dbReference type="AlphaFoldDB" id="A0A8H7TDN7"/>
<dbReference type="Proteomes" id="UP000664132">
    <property type="component" value="Unassembled WGS sequence"/>
</dbReference>
<dbReference type="Pfam" id="PF01699">
    <property type="entry name" value="Na_Ca_ex"/>
    <property type="match status" value="1"/>
</dbReference>
<evidence type="ECO:0000256" key="3">
    <source>
        <dbReference type="ARBA" id="ARBA00022989"/>
    </source>
</evidence>
<dbReference type="EMBL" id="JAFJYH010000101">
    <property type="protein sequence ID" value="KAG4419659.1"/>
    <property type="molecule type" value="Genomic_DNA"/>
</dbReference>
<evidence type="ECO:0000256" key="4">
    <source>
        <dbReference type="ARBA" id="ARBA00023136"/>
    </source>
</evidence>
<gene>
    <name evidence="6" type="ORF">IFR04_007256</name>
</gene>
<sequence length="82" mass="8573">MDHNSFLSNSCASIASLYLLQTGAVLFTSSTAIIARQCGIPETFVALLTEGAEWEELAVVVASVLQQRPSLGLGNVVGSSCK</sequence>
<dbReference type="InterPro" id="IPR004837">
    <property type="entry name" value="NaCa_Exmemb"/>
</dbReference>
<evidence type="ECO:0000256" key="2">
    <source>
        <dbReference type="ARBA" id="ARBA00022692"/>
    </source>
</evidence>
<dbReference type="OrthoDB" id="2127281at2759"/>
<keyword evidence="2" id="KW-0812">Transmembrane</keyword>
<organism evidence="6 7">
    <name type="scientific">Cadophora malorum</name>
    <dbReference type="NCBI Taxonomy" id="108018"/>
    <lineage>
        <taxon>Eukaryota</taxon>
        <taxon>Fungi</taxon>
        <taxon>Dikarya</taxon>
        <taxon>Ascomycota</taxon>
        <taxon>Pezizomycotina</taxon>
        <taxon>Leotiomycetes</taxon>
        <taxon>Helotiales</taxon>
        <taxon>Ploettnerulaceae</taxon>
        <taxon>Cadophora</taxon>
    </lineage>
</organism>